<dbReference type="NCBIfam" id="TIGR04433">
    <property type="entry name" value="UrcA_uranyl"/>
    <property type="match status" value="1"/>
</dbReference>
<dbReference type="EMBL" id="JACIDM010000001">
    <property type="protein sequence ID" value="MBB4081283.1"/>
    <property type="molecule type" value="Genomic_DNA"/>
</dbReference>
<dbReference type="InterPro" id="IPR030972">
    <property type="entry name" value="UrcA_uranyl"/>
</dbReference>
<evidence type="ECO:0000313" key="3">
    <source>
        <dbReference type="Proteomes" id="UP000529946"/>
    </source>
</evidence>
<accession>A0A7W6JBT1</accession>
<feature type="signal peptide" evidence="1">
    <location>
        <begin position="1"/>
        <end position="21"/>
    </location>
</feature>
<evidence type="ECO:0000256" key="1">
    <source>
        <dbReference type="SAM" id="SignalP"/>
    </source>
</evidence>
<sequence>MKVLASLAAVVVMAAAGTASAQVATIEWRDLNLATVAGGDTFDVRVDAAANRVCRFSRRMDALVSDRTFCLRSVRQEAVRQLPRAAQVDYAQSRRAVAY</sequence>
<organism evidence="2 3">
    <name type="scientific">Brevundimonas lenta</name>
    <dbReference type="NCBI Taxonomy" id="424796"/>
    <lineage>
        <taxon>Bacteria</taxon>
        <taxon>Pseudomonadati</taxon>
        <taxon>Pseudomonadota</taxon>
        <taxon>Alphaproteobacteria</taxon>
        <taxon>Caulobacterales</taxon>
        <taxon>Caulobacteraceae</taxon>
        <taxon>Brevundimonas</taxon>
    </lineage>
</organism>
<keyword evidence="3" id="KW-1185">Reference proteome</keyword>
<protein>
    <submittedName>
        <fullName evidence="2">UrcA family protein</fullName>
    </submittedName>
</protein>
<feature type="chain" id="PRO_5030963538" evidence="1">
    <location>
        <begin position="22"/>
        <end position="99"/>
    </location>
</feature>
<dbReference type="RefSeq" id="WP_183201778.1">
    <property type="nucleotide sequence ID" value="NZ_BAAAER010000002.1"/>
</dbReference>
<dbReference type="AlphaFoldDB" id="A0A7W6JBT1"/>
<comment type="caution">
    <text evidence="2">The sequence shown here is derived from an EMBL/GenBank/DDBJ whole genome shotgun (WGS) entry which is preliminary data.</text>
</comment>
<dbReference type="Proteomes" id="UP000529946">
    <property type="component" value="Unassembled WGS sequence"/>
</dbReference>
<gene>
    <name evidence="2" type="ORF">GGR12_000122</name>
</gene>
<keyword evidence="1" id="KW-0732">Signal</keyword>
<reference evidence="2 3" key="1">
    <citation type="submission" date="2020-08" db="EMBL/GenBank/DDBJ databases">
        <title>Genomic Encyclopedia of Type Strains, Phase IV (KMG-IV): sequencing the most valuable type-strain genomes for metagenomic binning, comparative biology and taxonomic classification.</title>
        <authorList>
            <person name="Goeker M."/>
        </authorList>
    </citation>
    <scope>NUCLEOTIDE SEQUENCE [LARGE SCALE GENOMIC DNA]</scope>
    <source>
        <strain evidence="2 3">DSM 23960</strain>
    </source>
</reference>
<proteinExistence type="predicted"/>
<name>A0A7W6JBT1_9CAUL</name>
<evidence type="ECO:0000313" key="2">
    <source>
        <dbReference type="EMBL" id="MBB4081283.1"/>
    </source>
</evidence>